<dbReference type="InterPro" id="IPR033985">
    <property type="entry name" value="SusD-like_N"/>
</dbReference>
<keyword evidence="10" id="KW-1185">Reference proteome</keyword>
<keyword evidence="5" id="KW-0998">Cell outer membrane</keyword>
<evidence type="ECO:0000313" key="9">
    <source>
        <dbReference type="EMBL" id="TKC07907.1"/>
    </source>
</evidence>
<dbReference type="SUPFAM" id="SSF48452">
    <property type="entry name" value="TPR-like"/>
    <property type="match status" value="1"/>
</dbReference>
<name>A0A4U1CKZ7_9SPHI</name>
<protein>
    <submittedName>
        <fullName evidence="9">RagB/SusD family nutrient uptake outer membrane protein</fullName>
    </submittedName>
</protein>
<evidence type="ECO:0000259" key="7">
    <source>
        <dbReference type="Pfam" id="PF07980"/>
    </source>
</evidence>
<evidence type="ECO:0000256" key="1">
    <source>
        <dbReference type="ARBA" id="ARBA00004442"/>
    </source>
</evidence>
<keyword evidence="6" id="KW-1133">Transmembrane helix</keyword>
<dbReference type="InterPro" id="IPR012944">
    <property type="entry name" value="SusD_RagB_dom"/>
</dbReference>
<feature type="domain" description="SusD-like N-terminal" evidence="8">
    <location>
        <begin position="42"/>
        <end position="235"/>
    </location>
</feature>
<evidence type="ECO:0000256" key="5">
    <source>
        <dbReference type="ARBA" id="ARBA00023237"/>
    </source>
</evidence>
<keyword evidence="6" id="KW-0812">Transmembrane</keyword>
<sequence length="572" mass="64578">MKTKDTTANGRRSFLRNAGVYGLSAIAVPSFMATFLAGCKKDFLDREPLDQISDESFWKTPQQLELAVNGVYAFLKAKNTVDMENLGDNTIYPPSSDYQAISSGNYDFTRGTLNSEWVGHYNGIRRCNHFLENYEKAQGVTDVKMKQYAGEVRFMRAHMYTYLVFLFGDVPLITKTLIIGDTEIYGPRTKRTEVVDFILKELDEAATGLPTTYAAADLGRITKGAAFAWKARVALFFEKWSVAETASKAVMDLNLYQLYTAGGTATCYNDLFTYKGKVSNGTNKETILVRRYLIDVYLHNLSRECQVPDQTSRFCPTKALVDSYLCSDGLPIDKSPLYSEATYADIFKNRDPRMKQTILSPGAAWGGRDDGDANADTNANFNTPKWDADKKGCITGTGFYFTKYVEISIVGAVTKDANDIHHIRLAEVLLTYAEAKFEQGTLTQTDIDNTINKLRDRVGMKRMVIAELTAAGLDLRTEIRRERRVELAFEGQRYYDILRWKQGSLLAQDVKGMKKSLVESFNQQFVNTIPTDANGYFVVNTGRRFDVNKNYLWPVPFSQKQQNPNLGQNPNW</sequence>
<dbReference type="InterPro" id="IPR011990">
    <property type="entry name" value="TPR-like_helical_dom_sf"/>
</dbReference>
<keyword evidence="4 6" id="KW-0472">Membrane</keyword>
<evidence type="ECO:0000256" key="6">
    <source>
        <dbReference type="SAM" id="Phobius"/>
    </source>
</evidence>
<evidence type="ECO:0000256" key="2">
    <source>
        <dbReference type="ARBA" id="ARBA00006275"/>
    </source>
</evidence>
<dbReference type="OrthoDB" id="5694214at2"/>
<evidence type="ECO:0000256" key="4">
    <source>
        <dbReference type="ARBA" id="ARBA00023136"/>
    </source>
</evidence>
<proteinExistence type="inferred from homology"/>
<evidence type="ECO:0000313" key="10">
    <source>
        <dbReference type="Proteomes" id="UP000309488"/>
    </source>
</evidence>
<dbReference type="PROSITE" id="PS51318">
    <property type="entry name" value="TAT"/>
    <property type="match status" value="1"/>
</dbReference>
<dbReference type="GO" id="GO:0009279">
    <property type="term" value="C:cell outer membrane"/>
    <property type="evidence" value="ECO:0007669"/>
    <property type="project" value="UniProtKB-SubCell"/>
</dbReference>
<dbReference type="Proteomes" id="UP000309488">
    <property type="component" value="Unassembled WGS sequence"/>
</dbReference>
<evidence type="ECO:0000256" key="3">
    <source>
        <dbReference type="ARBA" id="ARBA00022729"/>
    </source>
</evidence>
<dbReference type="RefSeq" id="WP_136841342.1">
    <property type="nucleotide sequence ID" value="NZ_SWBR01000003.1"/>
</dbReference>
<feature type="transmembrane region" description="Helical" evidence="6">
    <location>
        <begin position="20"/>
        <end position="38"/>
    </location>
</feature>
<keyword evidence="3" id="KW-0732">Signal</keyword>
<comment type="caution">
    <text evidence="9">The sequence shown here is derived from an EMBL/GenBank/DDBJ whole genome shotgun (WGS) entry which is preliminary data.</text>
</comment>
<dbReference type="InterPro" id="IPR006311">
    <property type="entry name" value="TAT_signal"/>
</dbReference>
<dbReference type="Gene3D" id="1.25.40.390">
    <property type="match status" value="1"/>
</dbReference>
<dbReference type="AlphaFoldDB" id="A0A4U1CKZ7"/>
<dbReference type="CDD" id="cd08977">
    <property type="entry name" value="SusD"/>
    <property type="match status" value="1"/>
</dbReference>
<reference evidence="9 10" key="1">
    <citation type="submission" date="2019-04" db="EMBL/GenBank/DDBJ databases">
        <title>Pedobacter sp. RP-3-22 sp. nov., isolated from Arctic soil.</title>
        <authorList>
            <person name="Dahal R.H."/>
            <person name="Kim D.-U."/>
        </authorList>
    </citation>
    <scope>NUCLEOTIDE SEQUENCE [LARGE SCALE GENOMIC DNA]</scope>
    <source>
        <strain evidence="9 10">RP-3-22</strain>
    </source>
</reference>
<dbReference type="Pfam" id="PF07980">
    <property type="entry name" value="SusD_RagB"/>
    <property type="match status" value="1"/>
</dbReference>
<organism evidence="9 10">
    <name type="scientific">Pedobacter polaris</name>
    <dbReference type="NCBI Taxonomy" id="2571273"/>
    <lineage>
        <taxon>Bacteria</taxon>
        <taxon>Pseudomonadati</taxon>
        <taxon>Bacteroidota</taxon>
        <taxon>Sphingobacteriia</taxon>
        <taxon>Sphingobacteriales</taxon>
        <taxon>Sphingobacteriaceae</taxon>
        <taxon>Pedobacter</taxon>
    </lineage>
</organism>
<feature type="domain" description="RagB/SusD" evidence="7">
    <location>
        <begin position="312"/>
        <end position="572"/>
    </location>
</feature>
<accession>A0A4U1CKZ7</accession>
<dbReference type="Pfam" id="PF14322">
    <property type="entry name" value="SusD-like_3"/>
    <property type="match status" value="1"/>
</dbReference>
<dbReference type="EMBL" id="SWBR01000003">
    <property type="protein sequence ID" value="TKC07907.1"/>
    <property type="molecule type" value="Genomic_DNA"/>
</dbReference>
<gene>
    <name evidence="9" type="ORF">FA048_12125</name>
</gene>
<evidence type="ECO:0000259" key="8">
    <source>
        <dbReference type="Pfam" id="PF14322"/>
    </source>
</evidence>
<comment type="similarity">
    <text evidence="2">Belongs to the SusD family.</text>
</comment>
<comment type="subcellular location">
    <subcellularLocation>
        <location evidence="1">Cell outer membrane</location>
    </subcellularLocation>
</comment>